<accession>A0ACC3TFR8</accession>
<dbReference type="Proteomes" id="UP001489719">
    <property type="component" value="Unassembled WGS sequence"/>
</dbReference>
<reference evidence="2" key="1">
    <citation type="journal article" date="2024" name="Front. Bioeng. Biotechnol.">
        <title>Genome-scale model development and genomic sequencing of the oleaginous clade Lipomyces.</title>
        <authorList>
            <person name="Czajka J.J."/>
            <person name="Han Y."/>
            <person name="Kim J."/>
            <person name="Mondo S.J."/>
            <person name="Hofstad B.A."/>
            <person name="Robles A."/>
            <person name="Haridas S."/>
            <person name="Riley R."/>
            <person name="LaButti K."/>
            <person name="Pangilinan J."/>
            <person name="Andreopoulos W."/>
            <person name="Lipzen A."/>
            <person name="Yan J."/>
            <person name="Wang M."/>
            <person name="Ng V."/>
            <person name="Grigoriev I.V."/>
            <person name="Spatafora J.W."/>
            <person name="Magnuson J.K."/>
            <person name="Baker S.E."/>
            <person name="Pomraning K.R."/>
        </authorList>
    </citation>
    <scope>NUCLEOTIDE SEQUENCE [LARGE SCALE GENOMIC DNA]</scope>
    <source>
        <strain evidence="2">CBS 10300</strain>
    </source>
</reference>
<protein>
    <submittedName>
        <fullName evidence="1">GPR1/FUN34/yaaH family-domain-containing protein</fullName>
    </submittedName>
</protein>
<evidence type="ECO:0000313" key="2">
    <source>
        <dbReference type="Proteomes" id="UP001489719"/>
    </source>
</evidence>
<sequence>MTDYTKDGVPLDDTSRGGGGGGGGDRNGNGESATINNPGDDYDVEAARNKEDGSLDSRHEALSRMRTAQSITMSPELFEKLYLSPERAVKGNLRQTFANPTPLAILSHAVCACPLGCDLMGLRGAGQFGAASTGAYVFIGGLLLVISGIFEFFLGNTFSFVVFCSFGGFWLSFAGTLIPAFNSVGAYSPTGDSQVLGLTTRGFQASFAFYLTFWCVLVMVLLICSLRTNVAFFLLFVCLEATFLCLTIAYFSTADGKYLLGQNIVKAGGGCLLTCGLVGFYIFIVLMLVAVDFPFLLPVGDLSHLMKGYQQKHGPIKVH</sequence>
<evidence type="ECO:0000313" key="1">
    <source>
        <dbReference type="EMBL" id="KAK9319515.1"/>
    </source>
</evidence>
<gene>
    <name evidence="1" type="ORF">V1517DRAFT_332281</name>
</gene>
<proteinExistence type="predicted"/>
<dbReference type="EMBL" id="MU970181">
    <property type="protein sequence ID" value="KAK9319515.1"/>
    <property type="molecule type" value="Genomic_DNA"/>
</dbReference>
<name>A0ACC3TFR8_9ASCO</name>
<organism evidence="1 2">
    <name type="scientific">Lipomyces orientalis</name>
    <dbReference type="NCBI Taxonomy" id="1233043"/>
    <lineage>
        <taxon>Eukaryota</taxon>
        <taxon>Fungi</taxon>
        <taxon>Dikarya</taxon>
        <taxon>Ascomycota</taxon>
        <taxon>Saccharomycotina</taxon>
        <taxon>Lipomycetes</taxon>
        <taxon>Lipomycetales</taxon>
        <taxon>Lipomycetaceae</taxon>
        <taxon>Lipomyces</taxon>
    </lineage>
</organism>
<keyword evidence="2" id="KW-1185">Reference proteome</keyword>
<comment type="caution">
    <text evidence="1">The sequence shown here is derived from an EMBL/GenBank/DDBJ whole genome shotgun (WGS) entry which is preliminary data.</text>
</comment>